<proteinExistence type="predicted"/>
<gene>
    <name evidence="1" type="ORF">LCGC14_2798670</name>
</gene>
<protein>
    <submittedName>
        <fullName evidence="1">Uncharacterized protein</fullName>
    </submittedName>
</protein>
<organism evidence="1">
    <name type="scientific">marine sediment metagenome</name>
    <dbReference type="NCBI Taxonomy" id="412755"/>
    <lineage>
        <taxon>unclassified sequences</taxon>
        <taxon>metagenomes</taxon>
        <taxon>ecological metagenomes</taxon>
    </lineage>
</organism>
<comment type="caution">
    <text evidence="1">The sequence shown here is derived from an EMBL/GenBank/DDBJ whole genome shotgun (WGS) entry which is preliminary data.</text>
</comment>
<accession>A0A0F8YND2</accession>
<evidence type="ECO:0000313" key="1">
    <source>
        <dbReference type="EMBL" id="KKK82908.1"/>
    </source>
</evidence>
<dbReference type="EMBL" id="LAZR01052457">
    <property type="protein sequence ID" value="KKK82908.1"/>
    <property type="molecule type" value="Genomic_DNA"/>
</dbReference>
<name>A0A0F8YND2_9ZZZZ</name>
<sequence length="91" mass="10365">MEFNGSEKQNKWAGQIYEAANLTNEQIDNLLRYAGPAMHTQMIMDVTIIIENRHNLANYANGLGRFYPLNSEKKQAVAADAADILRQRINR</sequence>
<dbReference type="AlphaFoldDB" id="A0A0F8YND2"/>
<reference evidence="1" key="1">
    <citation type="journal article" date="2015" name="Nature">
        <title>Complex archaea that bridge the gap between prokaryotes and eukaryotes.</title>
        <authorList>
            <person name="Spang A."/>
            <person name="Saw J.H."/>
            <person name="Jorgensen S.L."/>
            <person name="Zaremba-Niedzwiedzka K."/>
            <person name="Martijn J."/>
            <person name="Lind A.E."/>
            <person name="van Eijk R."/>
            <person name="Schleper C."/>
            <person name="Guy L."/>
            <person name="Ettema T.J."/>
        </authorList>
    </citation>
    <scope>NUCLEOTIDE SEQUENCE</scope>
</reference>